<evidence type="ECO:0000313" key="7">
    <source>
        <dbReference type="EMBL" id="KAG7390057.1"/>
    </source>
</evidence>
<name>A0A8T1W949_9STRA</name>
<evidence type="ECO:0000256" key="2">
    <source>
        <dbReference type="ARBA" id="ARBA00010400"/>
    </source>
</evidence>
<dbReference type="InterPro" id="IPR031825">
    <property type="entry name" value="RXLR"/>
</dbReference>
<evidence type="ECO:0000256" key="1">
    <source>
        <dbReference type="ARBA" id="ARBA00004613"/>
    </source>
</evidence>
<feature type="compositionally biased region" description="Acidic residues" evidence="6">
    <location>
        <begin position="28"/>
        <end position="46"/>
    </location>
</feature>
<keyword evidence="8" id="KW-1185">Reference proteome</keyword>
<evidence type="ECO:0000256" key="5">
    <source>
        <dbReference type="RuleBase" id="RU367124"/>
    </source>
</evidence>
<comment type="function">
    <text evidence="5">Effector that suppresses plant defense responses during pathogen infection.</text>
</comment>
<dbReference type="EMBL" id="JAGDFL010000393">
    <property type="protein sequence ID" value="KAG7390057.1"/>
    <property type="molecule type" value="Genomic_DNA"/>
</dbReference>
<dbReference type="GO" id="GO:0005576">
    <property type="term" value="C:extracellular region"/>
    <property type="evidence" value="ECO:0007669"/>
    <property type="project" value="UniProtKB-SubCell"/>
</dbReference>
<evidence type="ECO:0000256" key="3">
    <source>
        <dbReference type="ARBA" id="ARBA00022525"/>
    </source>
</evidence>
<comment type="domain">
    <text evidence="5">The RxLR-dEER motif acts to carry the protein into the host cell cytoplasm through binding to cell surface phosphatidylinositol-3-phosphate.</text>
</comment>
<feature type="region of interest" description="Disordered" evidence="6">
    <location>
        <begin position="1"/>
        <end position="53"/>
    </location>
</feature>
<accession>A0A8T1W949</accession>
<evidence type="ECO:0000313" key="8">
    <source>
        <dbReference type="Proteomes" id="UP000693981"/>
    </source>
</evidence>
<feature type="compositionally biased region" description="Basic and acidic residues" evidence="6">
    <location>
        <begin position="14"/>
        <end position="27"/>
    </location>
</feature>
<dbReference type="AlphaFoldDB" id="A0A8T1W949"/>
<keyword evidence="3 5" id="KW-0964">Secreted</keyword>
<sequence length="118" mass="13810">MAPGDLVESVNTHADGKRSLRIHTVEERVDDGDEDEDDDNDDNEDLDATKEERAQLFSSEKIAKLLKPDETHLFQKIRSWNNKGYSPSTIWDRLNLGKSQLRREKYRKIYDTYAKYYG</sequence>
<comment type="subcellular location">
    <subcellularLocation>
        <location evidence="1 5">Secreted</location>
    </subcellularLocation>
</comment>
<gene>
    <name evidence="7" type="ORF">PHYBOEH_007165</name>
</gene>
<keyword evidence="4" id="KW-0732">Signal</keyword>
<comment type="caution">
    <text evidence="7">The sequence shown here is derived from an EMBL/GenBank/DDBJ whole genome shotgun (WGS) entry which is preliminary data.</text>
</comment>
<proteinExistence type="inferred from homology"/>
<dbReference type="Proteomes" id="UP000693981">
    <property type="component" value="Unassembled WGS sequence"/>
</dbReference>
<evidence type="ECO:0000256" key="6">
    <source>
        <dbReference type="SAM" id="MobiDB-lite"/>
    </source>
</evidence>
<organism evidence="7 8">
    <name type="scientific">Phytophthora boehmeriae</name>
    <dbReference type="NCBI Taxonomy" id="109152"/>
    <lineage>
        <taxon>Eukaryota</taxon>
        <taxon>Sar</taxon>
        <taxon>Stramenopiles</taxon>
        <taxon>Oomycota</taxon>
        <taxon>Peronosporomycetes</taxon>
        <taxon>Peronosporales</taxon>
        <taxon>Peronosporaceae</taxon>
        <taxon>Phytophthora</taxon>
    </lineage>
</organism>
<evidence type="ECO:0000256" key="4">
    <source>
        <dbReference type="ARBA" id="ARBA00022729"/>
    </source>
</evidence>
<comment type="similarity">
    <text evidence="2 5">Belongs to the RxLR effector family.</text>
</comment>
<protein>
    <recommendedName>
        <fullName evidence="5">RxLR effector protein</fullName>
    </recommendedName>
</protein>
<dbReference type="Pfam" id="PF16810">
    <property type="entry name" value="RXLR"/>
    <property type="match status" value="1"/>
</dbReference>
<reference evidence="7" key="1">
    <citation type="submission" date="2021-02" db="EMBL/GenBank/DDBJ databases">
        <authorList>
            <person name="Palmer J.M."/>
        </authorList>
    </citation>
    <scope>NUCLEOTIDE SEQUENCE</scope>
    <source>
        <strain evidence="7">SCRP23</strain>
    </source>
</reference>